<dbReference type="Gene3D" id="1.10.601.10">
    <property type="entry name" value="RNA Polymerase Primary Sigma Factor"/>
    <property type="match status" value="1"/>
</dbReference>
<dbReference type="GO" id="GO:0016987">
    <property type="term" value="F:sigma factor activity"/>
    <property type="evidence" value="ECO:0007669"/>
    <property type="project" value="UniProtKB-UniRule"/>
</dbReference>
<dbReference type="PANTHER" id="PTHR30603">
    <property type="entry name" value="RNA POLYMERASE SIGMA FACTOR RPO"/>
    <property type="match status" value="1"/>
</dbReference>
<evidence type="ECO:0000259" key="6">
    <source>
        <dbReference type="Pfam" id="PF00140"/>
    </source>
</evidence>
<dbReference type="PANTHER" id="PTHR30603:SF60">
    <property type="entry name" value="RNA POLYMERASE SIGMA FACTOR RPOD"/>
    <property type="match status" value="1"/>
</dbReference>
<evidence type="ECO:0000256" key="3">
    <source>
        <dbReference type="ARBA" id="ARBA00023125"/>
    </source>
</evidence>
<evidence type="ECO:0000256" key="2">
    <source>
        <dbReference type="ARBA" id="ARBA00023082"/>
    </source>
</evidence>
<evidence type="ECO:0000259" key="8">
    <source>
        <dbReference type="Pfam" id="PF04539"/>
    </source>
</evidence>
<evidence type="ECO:0000259" key="10">
    <source>
        <dbReference type="Pfam" id="PF04545"/>
    </source>
</evidence>
<evidence type="ECO:0000256" key="4">
    <source>
        <dbReference type="ARBA" id="ARBA00023163"/>
    </source>
</evidence>
<organism evidence="11 12">
    <name type="scientific">Stieleria marina</name>
    <dbReference type="NCBI Taxonomy" id="1930275"/>
    <lineage>
        <taxon>Bacteria</taxon>
        <taxon>Pseudomonadati</taxon>
        <taxon>Planctomycetota</taxon>
        <taxon>Planctomycetia</taxon>
        <taxon>Pirellulales</taxon>
        <taxon>Pirellulaceae</taxon>
        <taxon>Stieleria</taxon>
    </lineage>
</organism>
<keyword evidence="3 5" id="KW-0238">DNA-binding</keyword>
<dbReference type="Gene3D" id="1.10.220.120">
    <property type="entry name" value="Sigma-70 factor, region 1.1"/>
    <property type="match status" value="1"/>
</dbReference>
<comment type="similarity">
    <text evidence="5">Belongs to the sigma-70 factor family. RpoD/SigA subfamily.</text>
</comment>
<dbReference type="Pfam" id="PF04542">
    <property type="entry name" value="Sigma70_r2"/>
    <property type="match status" value="1"/>
</dbReference>
<dbReference type="Pfam" id="PF04539">
    <property type="entry name" value="Sigma70_r3"/>
    <property type="match status" value="1"/>
</dbReference>
<evidence type="ECO:0000313" key="12">
    <source>
        <dbReference type="Proteomes" id="UP000319817"/>
    </source>
</evidence>
<feature type="domain" description="RNA polymerase sigma factor 70 region 1.1" evidence="7">
    <location>
        <begin position="5"/>
        <end position="63"/>
    </location>
</feature>
<reference evidence="11 12" key="1">
    <citation type="submission" date="2019-02" db="EMBL/GenBank/DDBJ databases">
        <title>Deep-cultivation of Planctomycetes and their phenomic and genomic characterization uncovers novel biology.</title>
        <authorList>
            <person name="Wiegand S."/>
            <person name="Jogler M."/>
            <person name="Boedeker C."/>
            <person name="Pinto D."/>
            <person name="Vollmers J."/>
            <person name="Rivas-Marin E."/>
            <person name="Kohn T."/>
            <person name="Peeters S.H."/>
            <person name="Heuer A."/>
            <person name="Rast P."/>
            <person name="Oberbeckmann S."/>
            <person name="Bunk B."/>
            <person name="Jeske O."/>
            <person name="Meyerdierks A."/>
            <person name="Storesund J.E."/>
            <person name="Kallscheuer N."/>
            <person name="Luecker S."/>
            <person name="Lage O.M."/>
            <person name="Pohl T."/>
            <person name="Merkel B.J."/>
            <person name="Hornburger P."/>
            <person name="Mueller R.-W."/>
            <person name="Bruemmer F."/>
            <person name="Labrenz M."/>
            <person name="Spormann A.M."/>
            <person name="Op den Camp H."/>
            <person name="Overmann J."/>
            <person name="Amann R."/>
            <person name="Jetten M.S.M."/>
            <person name="Mascher T."/>
            <person name="Medema M.H."/>
            <person name="Devos D.P."/>
            <person name="Kaster A.-K."/>
            <person name="Ovreas L."/>
            <person name="Rohde M."/>
            <person name="Galperin M.Y."/>
            <person name="Jogler C."/>
        </authorList>
    </citation>
    <scope>NUCLEOTIDE SEQUENCE [LARGE SCALE GENOMIC DNA]</scope>
    <source>
        <strain evidence="11 12">K23_9</strain>
    </source>
</reference>
<feature type="region of interest" description="Sigma-70 factor domain-4" evidence="5">
    <location>
        <begin position="485"/>
        <end position="538"/>
    </location>
</feature>
<feature type="domain" description="RNA polymerase sigma-70 region 3" evidence="8">
    <location>
        <begin position="398"/>
        <end position="471"/>
    </location>
</feature>
<keyword evidence="2 5" id="KW-0731">Sigma factor</keyword>
<dbReference type="InterPro" id="IPR013325">
    <property type="entry name" value="RNA_pol_sigma_r2"/>
</dbReference>
<dbReference type="EMBL" id="CP036526">
    <property type="protein sequence ID" value="QDT09807.1"/>
    <property type="molecule type" value="Genomic_DNA"/>
</dbReference>
<dbReference type="RefSeq" id="WP_145417387.1">
    <property type="nucleotide sequence ID" value="NZ_CP036526.1"/>
</dbReference>
<feature type="domain" description="RNA polymerase sigma-70 region 1.2" evidence="6">
    <location>
        <begin position="99"/>
        <end position="127"/>
    </location>
</feature>
<dbReference type="InterPro" id="IPR042189">
    <property type="entry name" value="RNA_pol_sigma_70_r1_1_sf"/>
</dbReference>
<comment type="function">
    <text evidence="5">Sigma factors are initiation factors that promote the attachment of RNA polymerase to specific initiation sites and are then released. This sigma factor is the primary sigma factor during exponential growth.</text>
</comment>
<feature type="region of interest" description="Sigma-70 factor domain-2" evidence="5">
    <location>
        <begin position="317"/>
        <end position="387"/>
    </location>
</feature>
<feature type="short sequence motif" description="Interaction with polymerase core subunit RpoC" evidence="5">
    <location>
        <begin position="341"/>
        <end position="344"/>
    </location>
</feature>
<dbReference type="FunFam" id="1.10.601.10:FF:000001">
    <property type="entry name" value="RNA polymerase sigma factor SigA"/>
    <property type="match status" value="1"/>
</dbReference>
<dbReference type="CDD" id="cd06171">
    <property type="entry name" value="Sigma70_r4"/>
    <property type="match status" value="1"/>
</dbReference>
<evidence type="ECO:0000256" key="1">
    <source>
        <dbReference type="ARBA" id="ARBA00023015"/>
    </source>
</evidence>
<dbReference type="HAMAP" id="MF_00963">
    <property type="entry name" value="Sigma70_RpoD_SigA"/>
    <property type="match status" value="1"/>
</dbReference>
<name>A0A517NRP3_9BACT</name>
<dbReference type="PRINTS" id="PR00046">
    <property type="entry name" value="SIGMA70FCT"/>
</dbReference>
<keyword evidence="4 5" id="KW-0804">Transcription</keyword>
<dbReference type="Pfam" id="PF03979">
    <property type="entry name" value="Sigma70_r1_1"/>
    <property type="match status" value="1"/>
</dbReference>
<dbReference type="SUPFAM" id="SSF88946">
    <property type="entry name" value="Sigma2 domain of RNA polymerase sigma factors"/>
    <property type="match status" value="1"/>
</dbReference>
<feature type="domain" description="RNA polymerase sigma-70 region 2" evidence="9">
    <location>
        <begin position="321"/>
        <end position="387"/>
    </location>
</feature>
<feature type="domain" description="RNA polymerase sigma-70 region 4" evidence="10">
    <location>
        <begin position="485"/>
        <end position="537"/>
    </location>
</feature>
<keyword evidence="1 5" id="KW-0805">Transcription regulation</keyword>
<gene>
    <name evidence="11" type="primary">sigA_3</name>
    <name evidence="5" type="synonym">sigA</name>
    <name evidence="11" type="ORF">K239x_17580</name>
</gene>
<accession>A0A517NRP3</accession>
<evidence type="ECO:0000256" key="5">
    <source>
        <dbReference type="HAMAP-Rule" id="MF_00963"/>
    </source>
</evidence>
<keyword evidence="5" id="KW-0963">Cytoplasm</keyword>
<dbReference type="InterPro" id="IPR009042">
    <property type="entry name" value="RNA_pol_sigma70_r1_2"/>
</dbReference>
<dbReference type="InterPro" id="IPR007624">
    <property type="entry name" value="RNA_pol_sigma70_r3"/>
</dbReference>
<dbReference type="InterPro" id="IPR050239">
    <property type="entry name" value="Sigma-70_RNA_pol_init_factors"/>
</dbReference>
<protein>
    <recommendedName>
        <fullName evidence="5">RNA polymerase sigma factor SigA</fullName>
    </recommendedName>
</protein>
<dbReference type="InterPro" id="IPR007127">
    <property type="entry name" value="RNA_pol_sigma_70_r1_1"/>
</dbReference>
<dbReference type="Proteomes" id="UP000319817">
    <property type="component" value="Chromosome"/>
</dbReference>
<dbReference type="GO" id="GO:0005737">
    <property type="term" value="C:cytoplasm"/>
    <property type="evidence" value="ECO:0007669"/>
    <property type="project" value="UniProtKB-SubCell"/>
</dbReference>
<proteinExistence type="inferred from homology"/>
<evidence type="ECO:0000259" key="9">
    <source>
        <dbReference type="Pfam" id="PF04542"/>
    </source>
</evidence>
<dbReference type="InterPro" id="IPR007630">
    <property type="entry name" value="RNA_pol_sigma70_r4"/>
</dbReference>
<comment type="subcellular location">
    <subcellularLocation>
        <location evidence="5">Cytoplasm</location>
    </subcellularLocation>
</comment>
<dbReference type="InterPro" id="IPR014284">
    <property type="entry name" value="RNA_pol_sigma-70_dom"/>
</dbReference>
<dbReference type="InterPro" id="IPR028630">
    <property type="entry name" value="Sigma70_RpoD"/>
</dbReference>
<sequence>MQLMDQDLKTLITRGSQDGYLTYDEVNAYLPDEDVNPEKLNRLILAIERRKIRLIENAEKKRIVAAGKKPEPNVVEMRTEPSSADAALNHTEMPKASEDPIRMYLSQMAEIPLLTREEEVSLAKKIEITRRQFRRALLGSDYALRSTVSILKRVHEGELPFDRTIKVSLTERLTKEQVSARMPHNLRTLERLIHQNKADFDAMVRKSTSPRLKAEIRRRFISNRKKSLELVEELSLRSRRVTPLLGQMEKISQRMNFIRARLAELGTDAMARDEAADLKQELRELMMVTQESPTSMHNRMVKAREHFEEYETTKRELSSGNLRLVVSIAKKYRNRGLSFLDLIQEGNTGLMRAVDKYEYRRGFKFSTYATWWIRQAITRAIADQARTIRIPVHMIDVLSKLRQSQKRLTQDLGREPTYDEIAKDTEVPLEEVTRVMDIGRHPVSLDRPVGEGEDSSFGEFIEDNDTDNPVRSAAGGILRGKIDELLKTLTFREREIIRLRYGLVDGYSYTLEECGRIFKVTRERVRQIEAKAVAKLQSPSRADRLSSYLKVAA</sequence>
<dbReference type="AlphaFoldDB" id="A0A517NRP3"/>
<dbReference type="Gene3D" id="1.10.10.10">
    <property type="entry name" value="Winged helix-like DNA-binding domain superfamily/Winged helix DNA-binding domain"/>
    <property type="match status" value="2"/>
</dbReference>
<dbReference type="InterPro" id="IPR007627">
    <property type="entry name" value="RNA_pol_sigma70_r2"/>
</dbReference>
<dbReference type="OrthoDB" id="9780321at2"/>
<dbReference type="Pfam" id="PF04545">
    <property type="entry name" value="Sigma70_r4"/>
    <property type="match status" value="1"/>
</dbReference>
<evidence type="ECO:0000313" key="11">
    <source>
        <dbReference type="EMBL" id="QDT09807.1"/>
    </source>
</evidence>
<feature type="region of interest" description="Sigma-70 factor domain-3" evidence="5">
    <location>
        <begin position="396"/>
        <end position="472"/>
    </location>
</feature>
<dbReference type="InterPro" id="IPR013324">
    <property type="entry name" value="RNA_pol_sigma_r3/r4-like"/>
</dbReference>
<dbReference type="GO" id="GO:0003677">
    <property type="term" value="F:DNA binding"/>
    <property type="evidence" value="ECO:0007669"/>
    <property type="project" value="UniProtKB-UniRule"/>
</dbReference>
<dbReference type="Pfam" id="PF00140">
    <property type="entry name" value="Sigma70_r1_2"/>
    <property type="match status" value="1"/>
</dbReference>
<dbReference type="GO" id="GO:0006352">
    <property type="term" value="P:DNA-templated transcription initiation"/>
    <property type="evidence" value="ECO:0007669"/>
    <property type="project" value="UniProtKB-UniRule"/>
</dbReference>
<feature type="DNA-binding region" description="H-T-H motif" evidence="5">
    <location>
        <begin position="511"/>
        <end position="530"/>
    </location>
</feature>
<comment type="subunit">
    <text evidence="5">Interacts transiently with the RNA polymerase catalytic core.</text>
</comment>
<dbReference type="InterPro" id="IPR000943">
    <property type="entry name" value="RNA_pol_sigma70"/>
</dbReference>
<keyword evidence="12" id="KW-1185">Reference proteome</keyword>
<dbReference type="SUPFAM" id="SSF88659">
    <property type="entry name" value="Sigma3 and sigma4 domains of RNA polymerase sigma factors"/>
    <property type="match status" value="2"/>
</dbReference>
<dbReference type="InterPro" id="IPR036388">
    <property type="entry name" value="WH-like_DNA-bd_sf"/>
</dbReference>
<evidence type="ECO:0000259" key="7">
    <source>
        <dbReference type="Pfam" id="PF03979"/>
    </source>
</evidence>
<dbReference type="NCBIfam" id="TIGR02937">
    <property type="entry name" value="sigma70-ECF"/>
    <property type="match status" value="1"/>
</dbReference>